<dbReference type="OrthoDB" id="3258969at2759"/>
<reference evidence="1 2" key="1">
    <citation type="submission" date="2016-03" db="EMBL/GenBank/DDBJ databases">
        <title>Whole genome sequencing of Grifola frondosa 9006-11.</title>
        <authorList>
            <person name="Min B."/>
            <person name="Park H."/>
            <person name="Kim J.-G."/>
            <person name="Cho H."/>
            <person name="Oh Y.-L."/>
            <person name="Kong W.-S."/>
            <person name="Choi I.-G."/>
        </authorList>
    </citation>
    <scope>NUCLEOTIDE SEQUENCE [LARGE SCALE GENOMIC DNA]</scope>
    <source>
        <strain evidence="1 2">9006-11</strain>
    </source>
</reference>
<keyword evidence="2" id="KW-1185">Reference proteome</keyword>
<dbReference type="EMBL" id="LUGG01000007">
    <property type="protein sequence ID" value="OBZ73254.1"/>
    <property type="molecule type" value="Genomic_DNA"/>
</dbReference>
<protein>
    <submittedName>
        <fullName evidence="1">Uncharacterized protein</fullName>
    </submittedName>
</protein>
<accession>A0A1C7ME38</accession>
<evidence type="ECO:0000313" key="1">
    <source>
        <dbReference type="EMBL" id="OBZ73254.1"/>
    </source>
</evidence>
<name>A0A1C7ME38_GRIFR</name>
<organism evidence="1 2">
    <name type="scientific">Grifola frondosa</name>
    <name type="common">Maitake</name>
    <name type="synonym">Polyporus frondosus</name>
    <dbReference type="NCBI Taxonomy" id="5627"/>
    <lineage>
        <taxon>Eukaryota</taxon>
        <taxon>Fungi</taxon>
        <taxon>Dikarya</taxon>
        <taxon>Basidiomycota</taxon>
        <taxon>Agaricomycotina</taxon>
        <taxon>Agaricomycetes</taxon>
        <taxon>Polyporales</taxon>
        <taxon>Grifolaceae</taxon>
        <taxon>Grifola</taxon>
    </lineage>
</organism>
<comment type="caution">
    <text evidence="1">The sequence shown here is derived from an EMBL/GenBank/DDBJ whole genome shotgun (WGS) entry which is preliminary data.</text>
</comment>
<gene>
    <name evidence="1" type="ORF">A0H81_07011</name>
</gene>
<dbReference type="AlphaFoldDB" id="A0A1C7ME38"/>
<dbReference type="Proteomes" id="UP000092993">
    <property type="component" value="Unassembled WGS sequence"/>
</dbReference>
<evidence type="ECO:0000313" key="2">
    <source>
        <dbReference type="Proteomes" id="UP000092993"/>
    </source>
</evidence>
<sequence>MRPSPTRSAGSLTCEIARLLRGERGGIVGLRFSVEERGRAIHGEGLQMPVPVEKRIIKVGVGEWYPWAKEVQERFREDGKEHEYDNALEAFGVDEFGKRMDGVEWRQERPLTNSRSIEADALATIPQEDREAMSDFEKKQVVYKYMMDHMGELANMGSDRHSAVVYPNISSQYSD</sequence>
<proteinExistence type="predicted"/>